<dbReference type="HAMAP" id="MF_01345_B">
    <property type="entry name" value="Ribosomal_uS17_B"/>
    <property type="match status" value="1"/>
</dbReference>
<protein>
    <recommendedName>
        <fullName evidence="6">Small ribosomal subunit protein uS17</fullName>
    </recommendedName>
</protein>
<evidence type="ECO:0000256" key="6">
    <source>
        <dbReference type="HAMAP-Rule" id="MF_01345"/>
    </source>
</evidence>
<evidence type="ECO:0000313" key="8">
    <source>
        <dbReference type="EMBL" id="PIP56911.1"/>
    </source>
</evidence>
<dbReference type="InterPro" id="IPR019979">
    <property type="entry name" value="Ribosomal_uS17_CS"/>
</dbReference>
<dbReference type="PRINTS" id="PR00973">
    <property type="entry name" value="RIBOSOMALS17"/>
</dbReference>
<comment type="function">
    <text evidence="6">One of the primary rRNA binding proteins, it binds specifically to the 5'-end of 16S ribosomal RNA.</text>
</comment>
<dbReference type="GO" id="GO:0022627">
    <property type="term" value="C:cytosolic small ribosomal subunit"/>
    <property type="evidence" value="ECO:0007669"/>
    <property type="project" value="TreeGrafter"/>
</dbReference>
<keyword evidence="4 6" id="KW-0689">Ribosomal protein</keyword>
<evidence type="ECO:0000313" key="9">
    <source>
        <dbReference type="Proteomes" id="UP000228495"/>
    </source>
</evidence>
<dbReference type="SUPFAM" id="SSF50249">
    <property type="entry name" value="Nucleic acid-binding proteins"/>
    <property type="match status" value="1"/>
</dbReference>
<sequence>MAKQITGTILSKSGEHTVTVGVDVMKIHPRYKKRYTRVTKYHVHDFSGTSQVGDVVTIIETRPISKTKKWIIVEKT</sequence>
<dbReference type="NCBIfam" id="NF004123">
    <property type="entry name" value="PRK05610.1"/>
    <property type="match status" value="1"/>
</dbReference>
<dbReference type="InterPro" id="IPR019984">
    <property type="entry name" value="Ribosomal_uS17_bact/chlr"/>
</dbReference>
<comment type="subunit">
    <text evidence="6">Part of the 30S ribosomal subunit.</text>
</comment>
<evidence type="ECO:0000256" key="1">
    <source>
        <dbReference type="ARBA" id="ARBA00010254"/>
    </source>
</evidence>
<evidence type="ECO:0000256" key="5">
    <source>
        <dbReference type="ARBA" id="ARBA00023274"/>
    </source>
</evidence>
<dbReference type="InterPro" id="IPR000266">
    <property type="entry name" value="Ribosomal_uS17"/>
</dbReference>
<dbReference type="GO" id="GO:0003735">
    <property type="term" value="F:structural constituent of ribosome"/>
    <property type="evidence" value="ECO:0007669"/>
    <property type="project" value="InterPro"/>
</dbReference>
<reference evidence="8 9" key="1">
    <citation type="submission" date="2017-09" db="EMBL/GenBank/DDBJ databases">
        <title>Depth-based differentiation of microbial function through sediment-hosted aquifers and enrichment of novel symbionts in the deep terrestrial subsurface.</title>
        <authorList>
            <person name="Probst A.J."/>
            <person name="Ladd B."/>
            <person name="Jarett J.K."/>
            <person name="Geller-Mcgrath D.E."/>
            <person name="Sieber C.M."/>
            <person name="Emerson J.B."/>
            <person name="Anantharaman K."/>
            <person name="Thomas B.C."/>
            <person name="Malmstrom R."/>
            <person name="Stieglmeier M."/>
            <person name="Klingl A."/>
            <person name="Woyke T."/>
            <person name="Ryan C.M."/>
            <person name="Banfield J.F."/>
        </authorList>
    </citation>
    <scope>NUCLEOTIDE SEQUENCE [LARGE SCALE GENOMIC DNA]</scope>
    <source>
        <strain evidence="8">CG22_combo_CG10-13_8_21_14_all_39_12</strain>
    </source>
</reference>
<dbReference type="CDD" id="cd00364">
    <property type="entry name" value="Ribosomal_uS17"/>
    <property type="match status" value="1"/>
</dbReference>
<name>A0A2H0BGY9_UNCKA</name>
<dbReference type="GO" id="GO:0019843">
    <property type="term" value="F:rRNA binding"/>
    <property type="evidence" value="ECO:0007669"/>
    <property type="project" value="UniProtKB-UniRule"/>
</dbReference>
<evidence type="ECO:0000256" key="3">
    <source>
        <dbReference type="ARBA" id="ARBA00022884"/>
    </source>
</evidence>
<comment type="similarity">
    <text evidence="1 6 7">Belongs to the universal ribosomal protein uS17 family.</text>
</comment>
<dbReference type="InterPro" id="IPR012340">
    <property type="entry name" value="NA-bd_OB-fold"/>
</dbReference>
<dbReference type="PANTHER" id="PTHR10744">
    <property type="entry name" value="40S RIBOSOMAL PROTEIN S11 FAMILY MEMBER"/>
    <property type="match status" value="1"/>
</dbReference>
<dbReference type="Gene3D" id="2.40.50.140">
    <property type="entry name" value="Nucleic acid-binding proteins"/>
    <property type="match status" value="1"/>
</dbReference>
<proteinExistence type="inferred from homology"/>
<accession>A0A2H0BGY9</accession>
<keyword evidence="3 6" id="KW-0694">RNA-binding</keyword>
<gene>
    <name evidence="6" type="primary">rpsQ</name>
    <name evidence="8" type="ORF">COX05_00515</name>
</gene>
<keyword evidence="5 6" id="KW-0687">Ribonucleoprotein</keyword>
<keyword evidence="2 6" id="KW-0699">rRNA-binding</keyword>
<evidence type="ECO:0000256" key="2">
    <source>
        <dbReference type="ARBA" id="ARBA00022730"/>
    </source>
</evidence>
<evidence type="ECO:0000256" key="4">
    <source>
        <dbReference type="ARBA" id="ARBA00022980"/>
    </source>
</evidence>
<dbReference type="Pfam" id="PF00366">
    <property type="entry name" value="Ribosomal_S17"/>
    <property type="match status" value="1"/>
</dbReference>
<comment type="caution">
    <text evidence="8">The sequence shown here is derived from an EMBL/GenBank/DDBJ whole genome shotgun (WGS) entry which is preliminary data.</text>
</comment>
<dbReference type="AlphaFoldDB" id="A0A2H0BGY9"/>
<dbReference type="PROSITE" id="PS00056">
    <property type="entry name" value="RIBOSOMAL_S17"/>
    <property type="match status" value="1"/>
</dbReference>
<dbReference type="GO" id="GO:0006412">
    <property type="term" value="P:translation"/>
    <property type="evidence" value="ECO:0007669"/>
    <property type="project" value="UniProtKB-UniRule"/>
</dbReference>
<evidence type="ECO:0000256" key="7">
    <source>
        <dbReference type="RuleBase" id="RU003872"/>
    </source>
</evidence>
<dbReference type="EMBL" id="PCSU01000005">
    <property type="protein sequence ID" value="PIP56911.1"/>
    <property type="molecule type" value="Genomic_DNA"/>
</dbReference>
<organism evidence="8 9">
    <name type="scientific">candidate division WWE3 bacterium CG22_combo_CG10-13_8_21_14_all_39_12</name>
    <dbReference type="NCBI Taxonomy" id="1975094"/>
    <lineage>
        <taxon>Bacteria</taxon>
        <taxon>Katanobacteria</taxon>
    </lineage>
</organism>
<dbReference type="Proteomes" id="UP000228495">
    <property type="component" value="Unassembled WGS sequence"/>
</dbReference>
<dbReference type="PANTHER" id="PTHR10744:SF1">
    <property type="entry name" value="SMALL RIBOSOMAL SUBUNIT PROTEIN US17M"/>
    <property type="match status" value="1"/>
</dbReference>